<gene>
    <name evidence="1" type="ORF">OBE_11128</name>
</gene>
<dbReference type="EMBL" id="AJWZ01007644">
    <property type="protein sequence ID" value="EKC56319.1"/>
    <property type="molecule type" value="Genomic_DNA"/>
</dbReference>
<feature type="non-terminal residue" evidence="1">
    <location>
        <position position="82"/>
    </location>
</feature>
<proteinExistence type="predicted"/>
<protein>
    <submittedName>
        <fullName evidence="1">Uncharacterized protein</fullName>
    </submittedName>
</protein>
<organism evidence="1">
    <name type="scientific">human gut metagenome</name>
    <dbReference type="NCBI Taxonomy" id="408170"/>
    <lineage>
        <taxon>unclassified sequences</taxon>
        <taxon>metagenomes</taxon>
        <taxon>organismal metagenomes</taxon>
    </lineage>
</organism>
<dbReference type="SUPFAM" id="SSF53850">
    <property type="entry name" value="Periplasmic binding protein-like II"/>
    <property type="match status" value="1"/>
</dbReference>
<reference evidence="1" key="1">
    <citation type="journal article" date="2013" name="Environ. Microbiol.">
        <title>Microbiota from the distal guts of lean and obese adolescents exhibit partial functional redundancy besides clear differences in community structure.</title>
        <authorList>
            <person name="Ferrer M."/>
            <person name="Ruiz A."/>
            <person name="Lanza F."/>
            <person name="Haange S.B."/>
            <person name="Oberbach A."/>
            <person name="Till H."/>
            <person name="Bargiela R."/>
            <person name="Campoy C."/>
            <person name="Segura M.T."/>
            <person name="Richter M."/>
            <person name="von Bergen M."/>
            <person name="Seifert J."/>
            <person name="Suarez A."/>
        </authorList>
    </citation>
    <scope>NUCLEOTIDE SEQUENCE</scope>
</reference>
<sequence length="82" mass="8965">MSTTNVDTIVYKVVTEASQMATAIQTGDIDVAQYMDTTAIDPFYANGKATNGYQVEQLNSNMMFTVLPNMSKDSILSTSKEL</sequence>
<accession>K1SLM7</accession>
<dbReference type="Gene3D" id="3.40.190.10">
    <property type="entry name" value="Periplasmic binding protein-like II"/>
    <property type="match status" value="1"/>
</dbReference>
<comment type="caution">
    <text evidence="1">The sequence shown here is derived from an EMBL/GenBank/DDBJ whole genome shotgun (WGS) entry which is preliminary data.</text>
</comment>
<dbReference type="AlphaFoldDB" id="K1SLM7"/>
<evidence type="ECO:0000313" key="1">
    <source>
        <dbReference type="EMBL" id="EKC56319.1"/>
    </source>
</evidence>
<name>K1SLM7_9ZZZZ</name>